<keyword evidence="2" id="KW-1185">Reference proteome</keyword>
<dbReference type="Proteomes" id="UP000317369">
    <property type="component" value="Chromosome"/>
</dbReference>
<dbReference type="EMBL" id="CP036425">
    <property type="protein sequence ID" value="QDU34264.1"/>
    <property type="molecule type" value="Genomic_DNA"/>
</dbReference>
<proteinExistence type="predicted"/>
<dbReference type="OrthoDB" id="7783360at2"/>
<evidence type="ECO:0000313" key="2">
    <source>
        <dbReference type="Proteomes" id="UP000317369"/>
    </source>
</evidence>
<gene>
    <name evidence="1" type="ORF">KS4_23310</name>
</gene>
<protein>
    <submittedName>
        <fullName evidence="1">Uncharacterized protein</fullName>
    </submittedName>
</protein>
<organism evidence="1 2">
    <name type="scientific">Poriferisphaera corsica</name>
    <dbReference type="NCBI Taxonomy" id="2528020"/>
    <lineage>
        <taxon>Bacteria</taxon>
        <taxon>Pseudomonadati</taxon>
        <taxon>Planctomycetota</taxon>
        <taxon>Phycisphaerae</taxon>
        <taxon>Phycisphaerales</taxon>
        <taxon>Phycisphaeraceae</taxon>
        <taxon>Poriferisphaera</taxon>
    </lineage>
</organism>
<evidence type="ECO:0000313" key="1">
    <source>
        <dbReference type="EMBL" id="QDU34264.1"/>
    </source>
</evidence>
<reference evidence="1 2" key="1">
    <citation type="submission" date="2019-02" db="EMBL/GenBank/DDBJ databases">
        <title>Deep-cultivation of Planctomycetes and their phenomic and genomic characterization uncovers novel biology.</title>
        <authorList>
            <person name="Wiegand S."/>
            <person name="Jogler M."/>
            <person name="Boedeker C."/>
            <person name="Pinto D."/>
            <person name="Vollmers J."/>
            <person name="Rivas-Marin E."/>
            <person name="Kohn T."/>
            <person name="Peeters S.H."/>
            <person name="Heuer A."/>
            <person name="Rast P."/>
            <person name="Oberbeckmann S."/>
            <person name="Bunk B."/>
            <person name="Jeske O."/>
            <person name="Meyerdierks A."/>
            <person name="Storesund J.E."/>
            <person name="Kallscheuer N."/>
            <person name="Luecker S."/>
            <person name="Lage O.M."/>
            <person name="Pohl T."/>
            <person name="Merkel B.J."/>
            <person name="Hornburger P."/>
            <person name="Mueller R.-W."/>
            <person name="Bruemmer F."/>
            <person name="Labrenz M."/>
            <person name="Spormann A.M."/>
            <person name="Op den Camp H."/>
            <person name="Overmann J."/>
            <person name="Amann R."/>
            <person name="Jetten M.S.M."/>
            <person name="Mascher T."/>
            <person name="Medema M.H."/>
            <person name="Devos D.P."/>
            <person name="Kaster A.-K."/>
            <person name="Ovreas L."/>
            <person name="Rohde M."/>
            <person name="Galperin M.Y."/>
            <person name="Jogler C."/>
        </authorList>
    </citation>
    <scope>NUCLEOTIDE SEQUENCE [LARGE SCALE GENOMIC DNA]</scope>
    <source>
        <strain evidence="1 2">KS4</strain>
    </source>
</reference>
<name>A0A517YVL0_9BACT</name>
<dbReference type="KEGG" id="pcor:KS4_23310"/>
<sequence length="403" mass="45867">MPNKITLNIPEDTELTVNVVKDIKSDPAPKPTPKPEPATKLDGIGMNLSHSDQEWGWWPISENDPAIDLLKTFPVIRTMNWEFGDCTVASQVQVCNWANADMWWCCFPQKNISEIEDDLKYIKSHLMGKLYFAYGNEMWASGNKTDQIIRERYGLAGRHEIKRSAQALVTLQKTLRGVALDSEEIARKDSKIRLNNIYIDCCVHEMKRSFEAARQIFSDDPDRLKCVIESHDENPWYSGVFSEGVGAGNFDALAIGSYFGAWAVPENIDGLTDDQILEVMFEKGLVDIGDKLPKKQEHKEVAGKYGVELFTYEGGQHFIIPRKVTSKDKARLGKLVRQAQADDRMNELTKLNIEMAKKSGISMFMAYSFHKQNMGKDPFEHIFKDLNTNTPKWRALMEYSIGN</sequence>
<dbReference type="RefSeq" id="WP_145077956.1">
    <property type="nucleotide sequence ID" value="NZ_CP036425.1"/>
</dbReference>
<dbReference type="AlphaFoldDB" id="A0A517YVL0"/>
<accession>A0A517YVL0</accession>